<dbReference type="GO" id="GO:0005507">
    <property type="term" value="F:copper ion binding"/>
    <property type="evidence" value="ECO:0007669"/>
    <property type="project" value="InterPro"/>
</dbReference>
<dbReference type="RefSeq" id="WP_039983113.1">
    <property type="nucleotide sequence ID" value="NZ_BAOJ01000165.1"/>
</dbReference>
<comment type="cofactor">
    <cofactor evidence="2">
        <name>Zn(2+)</name>
        <dbReference type="ChEBI" id="CHEBI:29105"/>
    </cofactor>
    <text evidence="2">Binds 1 zinc ion per subunit.</text>
</comment>
<comment type="catalytic activity">
    <reaction evidence="2">
        <text>2 superoxide + 2 H(+) = H2O2 + O2</text>
        <dbReference type="Rhea" id="RHEA:20696"/>
        <dbReference type="ChEBI" id="CHEBI:15378"/>
        <dbReference type="ChEBI" id="CHEBI:15379"/>
        <dbReference type="ChEBI" id="CHEBI:16240"/>
        <dbReference type="ChEBI" id="CHEBI:18421"/>
        <dbReference type="EC" id="1.15.1.1"/>
    </reaction>
</comment>
<dbReference type="GO" id="GO:0004784">
    <property type="term" value="F:superoxide dismutase activity"/>
    <property type="evidence" value="ECO:0007669"/>
    <property type="project" value="UniProtKB-EC"/>
</dbReference>
<accession>A0A511QAT2</accession>
<keyword evidence="2" id="KW-0862">Zinc</keyword>
<dbReference type="Gene3D" id="2.60.40.200">
    <property type="entry name" value="Superoxide dismutase, copper/zinc binding domain"/>
    <property type="match status" value="1"/>
</dbReference>
<comment type="similarity">
    <text evidence="1 2">Belongs to the Cu-Zn superoxide dismutase family.</text>
</comment>
<dbReference type="Proteomes" id="UP000321922">
    <property type="component" value="Unassembled WGS sequence"/>
</dbReference>
<dbReference type="PROSITE" id="PS00087">
    <property type="entry name" value="SOD_CU_ZN_1"/>
    <property type="match status" value="1"/>
</dbReference>
<comment type="function">
    <text evidence="2">Destroys radicals which are normally produced within the cells and which are toxic to biological systems.</text>
</comment>
<evidence type="ECO:0000256" key="1">
    <source>
        <dbReference type="ARBA" id="ARBA00010457"/>
    </source>
</evidence>
<dbReference type="CDD" id="cd00305">
    <property type="entry name" value="Cu-Zn_Superoxide_Dismutase"/>
    <property type="match status" value="1"/>
</dbReference>
<dbReference type="InterPro" id="IPR001424">
    <property type="entry name" value="SOD_Cu_Zn_dom"/>
</dbReference>
<feature type="signal peptide" evidence="3">
    <location>
        <begin position="1"/>
        <end position="20"/>
    </location>
</feature>
<dbReference type="InterPro" id="IPR036423">
    <property type="entry name" value="SOD-like_Cu/Zn_dom_sf"/>
</dbReference>
<evidence type="ECO:0000256" key="3">
    <source>
        <dbReference type="SAM" id="SignalP"/>
    </source>
</evidence>
<proteinExistence type="inferred from homology"/>
<keyword evidence="2" id="KW-0560">Oxidoreductase</keyword>
<dbReference type="NCBIfam" id="NF007628">
    <property type="entry name" value="PRK10290.1"/>
    <property type="match status" value="1"/>
</dbReference>
<dbReference type="Pfam" id="PF00080">
    <property type="entry name" value="Sod_Cu"/>
    <property type="match status" value="1"/>
</dbReference>
<keyword evidence="3" id="KW-0732">Signal</keyword>
<dbReference type="SUPFAM" id="SSF49329">
    <property type="entry name" value="Cu,Zn superoxide dismutase-like"/>
    <property type="match status" value="1"/>
</dbReference>
<dbReference type="EC" id="1.15.1.1" evidence="2"/>
<evidence type="ECO:0000256" key="2">
    <source>
        <dbReference type="RuleBase" id="RU000393"/>
    </source>
</evidence>
<evidence type="ECO:0000259" key="4">
    <source>
        <dbReference type="Pfam" id="PF00080"/>
    </source>
</evidence>
<sequence length="173" mass="18051">MKLKAVLSILCLTSSFSTLAEQIKVEMIDLNSGAISGSITATETEYGTVFTPNLEGLTAGLHGFHIHTNPSCESAEKNGKTVMGGAAGGHYDPAKTNKHGLPWTEGNHLGDLPPLFVDADGKAVQPVLAPRIKLSDLKDRSLMIHAGGDNHSDHPARLGGGGARMVCGVIATK</sequence>
<keyword evidence="2" id="KW-0479">Metal-binding</keyword>
<dbReference type="PROSITE" id="PS00332">
    <property type="entry name" value="SOD_CU_ZN_2"/>
    <property type="match status" value="1"/>
</dbReference>
<feature type="domain" description="Superoxide dismutase copper/zinc binding" evidence="4">
    <location>
        <begin position="36"/>
        <end position="170"/>
    </location>
</feature>
<gene>
    <name evidence="5" type="ORF">VSA01S_05230</name>
</gene>
<comment type="caution">
    <text evidence="5">The sequence shown here is derived from an EMBL/GenBank/DDBJ whole genome shotgun (WGS) entry which is preliminary data.</text>
</comment>
<reference evidence="5 6" key="1">
    <citation type="submission" date="2019-07" db="EMBL/GenBank/DDBJ databases">
        <title>Whole genome shotgun sequence of Vibrio sagamiensis NBRC 104589.</title>
        <authorList>
            <person name="Hosoyama A."/>
            <person name="Uohara A."/>
            <person name="Ohji S."/>
            <person name="Ichikawa N."/>
        </authorList>
    </citation>
    <scope>NUCLEOTIDE SEQUENCE [LARGE SCALE GENOMIC DNA]</scope>
    <source>
        <strain evidence="5 6">NBRC 104589</strain>
    </source>
</reference>
<evidence type="ECO:0000313" key="5">
    <source>
        <dbReference type="EMBL" id="GEM74411.1"/>
    </source>
</evidence>
<keyword evidence="6" id="KW-1185">Reference proteome</keyword>
<comment type="cofactor">
    <cofactor evidence="2">
        <name>Cu cation</name>
        <dbReference type="ChEBI" id="CHEBI:23378"/>
    </cofactor>
    <text evidence="2">Binds 1 copper ion per subunit.</text>
</comment>
<dbReference type="InterPro" id="IPR024134">
    <property type="entry name" value="SOD_Cu/Zn_/chaperone"/>
</dbReference>
<protein>
    <recommendedName>
        <fullName evidence="2">Superoxide dismutase [Cu-Zn]</fullName>
        <ecNumber evidence="2">1.15.1.1</ecNumber>
    </recommendedName>
</protein>
<dbReference type="OrthoDB" id="5431326at2"/>
<dbReference type="InterPro" id="IPR018152">
    <property type="entry name" value="SOD_Cu/Zn_BS"/>
</dbReference>
<name>A0A511QAT2_9VIBR</name>
<dbReference type="PANTHER" id="PTHR10003">
    <property type="entry name" value="SUPEROXIDE DISMUTASE CU-ZN -RELATED"/>
    <property type="match status" value="1"/>
</dbReference>
<evidence type="ECO:0000313" key="6">
    <source>
        <dbReference type="Proteomes" id="UP000321922"/>
    </source>
</evidence>
<organism evidence="5 6">
    <name type="scientific">Vibrio sagamiensis NBRC 104589</name>
    <dbReference type="NCBI Taxonomy" id="1219064"/>
    <lineage>
        <taxon>Bacteria</taxon>
        <taxon>Pseudomonadati</taxon>
        <taxon>Pseudomonadota</taxon>
        <taxon>Gammaproteobacteria</taxon>
        <taxon>Vibrionales</taxon>
        <taxon>Vibrionaceae</taxon>
        <taxon>Vibrio</taxon>
    </lineage>
</organism>
<keyword evidence="2" id="KW-0186">Copper</keyword>
<dbReference type="EMBL" id="BJXJ01000003">
    <property type="protein sequence ID" value="GEM74411.1"/>
    <property type="molecule type" value="Genomic_DNA"/>
</dbReference>
<feature type="chain" id="PRO_5021760427" description="Superoxide dismutase [Cu-Zn]" evidence="3">
    <location>
        <begin position="21"/>
        <end position="173"/>
    </location>
</feature>
<dbReference type="AlphaFoldDB" id="A0A511QAT2"/>